<dbReference type="SUPFAM" id="SSF56672">
    <property type="entry name" value="DNA/RNA polymerases"/>
    <property type="match status" value="1"/>
</dbReference>
<dbReference type="InterPro" id="IPR001584">
    <property type="entry name" value="Integrase_cat-core"/>
</dbReference>
<organism evidence="13 14">
    <name type="scientific">Mucuna pruriens</name>
    <name type="common">Velvet bean</name>
    <name type="synonym">Dolichos pruriens</name>
    <dbReference type="NCBI Taxonomy" id="157652"/>
    <lineage>
        <taxon>Eukaryota</taxon>
        <taxon>Viridiplantae</taxon>
        <taxon>Streptophyta</taxon>
        <taxon>Embryophyta</taxon>
        <taxon>Tracheophyta</taxon>
        <taxon>Spermatophyta</taxon>
        <taxon>Magnoliopsida</taxon>
        <taxon>eudicotyledons</taxon>
        <taxon>Gunneridae</taxon>
        <taxon>Pentapetalae</taxon>
        <taxon>rosids</taxon>
        <taxon>fabids</taxon>
        <taxon>Fabales</taxon>
        <taxon>Fabaceae</taxon>
        <taxon>Papilionoideae</taxon>
        <taxon>50 kb inversion clade</taxon>
        <taxon>NPAAA clade</taxon>
        <taxon>indigoferoid/millettioid clade</taxon>
        <taxon>Phaseoleae</taxon>
        <taxon>Mucuna</taxon>
    </lineage>
</organism>
<dbReference type="InterPro" id="IPR039537">
    <property type="entry name" value="Retrotran_Ty1/copia-like"/>
</dbReference>
<dbReference type="InterPro" id="IPR043502">
    <property type="entry name" value="DNA/RNA_pol_sf"/>
</dbReference>
<dbReference type="STRING" id="157652.A0A371GJZ3"/>
<reference evidence="13" key="1">
    <citation type="submission" date="2018-05" db="EMBL/GenBank/DDBJ databases">
        <title>Draft genome of Mucuna pruriens seed.</title>
        <authorList>
            <person name="Nnadi N.E."/>
            <person name="Vos R."/>
            <person name="Hasami M.H."/>
            <person name="Devisetty U.K."/>
            <person name="Aguiy J.C."/>
        </authorList>
    </citation>
    <scope>NUCLEOTIDE SEQUENCE [LARGE SCALE GENOMIC DNA]</scope>
    <source>
        <strain evidence="13">JCA_2017</strain>
    </source>
</reference>
<keyword evidence="3" id="KW-0255">Endonuclease</keyword>
<dbReference type="PANTHER" id="PTHR42648">
    <property type="entry name" value="TRANSPOSASE, PUTATIVE-RELATED"/>
    <property type="match status" value="1"/>
</dbReference>
<sequence>MEWIRLNGIQEVEVDAIEVQSAVYKESKKKDYKTLFLIHQCVDSANFEKIASTNSAKEVWDILNKSYGGADKIKKESGSTEKERDGSWFALYKVPEGYGRSIKILRTDGGGEYTSHDFHSYRDKERIIHEVVAPYTPQHNGKDERRNRTLMNMVQCMLKVVSKDVAIDESKGWRWETTTENGKPCRPQRTRQPPERFGDYTSIPDFEVTEEGDMMHFVLPAEIEPVSFEQAIREPKWKVVMEEELRAIEKKHTWKLVTLPHNKRSTRVKWVYKVKVKSSEEVAKYKVRFVANGFLQKAGLDYNKVFAPVARIETIRLVVVAAIVKGWSLHQLDVKSAFLNEPLEEEVYGSSKTFSLAAKRILRYVKGTLDYGLLFSKHGRSVSDEIYGYYDSDCCGDKSDKKSTTGISIQSKKATHAKLPLSTSLLGHYLSQDEKRLHMEKHKATFANSQPKSSPSSPNQNLLAKIWEMQYHAFCHLHHSPSSSPSFLTQTHKALFSMKQALKQAILFQMMDLPQHQHQNNQGNQPKGSSHNHEEVPYPILASQLHKEAILPCQQALEAL</sequence>
<dbReference type="Pfam" id="PF07727">
    <property type="entry name" value="RVT_2"/>
    <property type="match status" value="1"/>
</dbReference>
<evidence type="ECO:0000256" key="4">
    <source>
        <dbReference type="ARBA" id="ARBA00022801"/>
    </source>
</evidence>
<dbReference type="InterPro" id="IPR036397">
    <property type="entry name" value="RNaseH_sf"/>
</dbReference>
<comment type="caution">
    <text evidence="13">The sequence shown here is derived from an EMBL/GenBank/DDBJ whole genome shotgun (WGS) entry which is preliminary data.</text>
</comment>
<dbReference type="Proteomes" id="UP000257109">
    <property type="component" value="Unassembled WGS sequence"/>
</dbReference>
<dbReference type="GO" id="GO:0003676">
    <property type="term" value="F:nucleic acid binding"/>
    <property type="evidence" value="ECO:0007669"/>
    <property type="project" value="InterPro"/>
</dbReference>
<dbReference type="PROSITE" id="PS50994">
    <property type="entry name" value="INTEGRASE"/>
    <property type="match status" value="1"/>
</dbReference>
<keyword evidence="1" id="KW-0540">Nuclease</keyword>
<gene>
    <name evidence="13" type="ORF">CR513_27208</name>
</gene>
<keyword evidence="9" id="KW-0233">DNA recombination</keyword>
<dbReference type="GO" id="GO:0004519">
    <property type="term" value="F:endonuclease activity"/>
    <property type="evidence" value="ECO:0007669"/>
    <property type="project" value="UniProtKB-KW"/>
</dbReference>
<accession>A0A371GJZ3</accession>
<evidence type="ECO:0000256" key="9">
    <source>
        <dbReference type="ARBA" id="ARBA00023172"/>
    </source>
</evidence>
<dbReference type="Gene3D" id="3.30.420.10">
    <property type="entry name" value="Ribonuclease H-like superfamily/Ribonuclease H"/>
    <property type="match status" value="1"/>
</dbReference>
<evidence type="ECO:0000256" key="3">
    <source>
        <dbReference type="ARBA" id="ARBA00022759"/>
    </source>
</evidence>
<dbReference type="EMBL" id="QJKJ01005258">
    <property type="protein sequence ID" value="RDX90879.1"/>
    <property type="molecule type" value="Genomic_DNA"/>
</dbReference>
<keyword evidence="5" id="KW-0460">Magnesium</keyword>
<protein>
    <recommendedName>
        <fullName evidence="12">Integrase catalytic domain-containing protein</fullName>
    </recommendedName>
</protein>
<dbReference type="SUPFAM" id="SSF53098">
    <property type="entry name" value="Ribonuclease H-like"/>
    <property type="match status" value="1"/>
</dbReference>
<keyword evidence="8" id="KW-0808">Transferase</keyword>
<keyword evidence="4" id="KW-0378">Hydrolase</keyword>
<evidence type="ECO:0000313" key="13">
    <source>
        <dbReference type="EMBL" id="RDX90879.1"/>
    </source>
</evidence>
<keyword evidence="2" id="KW-0479">Metal-binding</keyword>
<keyword evidence="10" id="KW-0511">Multifunctional enzyme</keyword>
<feature type="non-terminal residue" evidence="13">
    <location>
        <position position="1"/>
    </location>
</feature>
<dbReference type="GO" id="GO:0003964">
    <property type="term" value="F:RNA-directed DNA polymerase activity"/>
    <property type="evidence" value="ECO:0007669"/>
    <property type="project" value="UniProtKB-KW"/>
</dbReference>
<keyword evidence="7" id="KW-0695">RNA-directed DNA polymerase</keyword>
<evidence type="ECO:0000259" key="12">
    <source>
        <dbReference type="PROSITE" id="PS50994"/>
    </source>
</evidence>
<evidence type="ECO:0000256" key="2">
    <source>
        <dbReference type="ARBA" id="ARBA00022723"/>
    </source>
</evidence>
<keyword evidence="8" id="KW-0239">DNA-directed DNA polymerase</keyword>
<evidence type="ECO:0000256" key="5">
    <source>
        <dbReference type="ARBA" id="ARBA00022842"/>
    </source>
</evidence>
<evidence type="ECO:0000256" key="7">
    <source>
        <dbReference type="ARBA" id="ARBA00022918"/>
    </source>
</evidence>
<dbReference type="GO" id="GO:0016787">
    <property type="term" value="F:hydrolase activity"/>
    <property type="evidence" value="ECO:0007669"/>
    <property type="project" value="UniProtKB-KW"/>
</dbReference>
<evidence type="ECO:0000313" key="14">
    <source>
        <dbReference type="Proteomes" id="UP000257109"/>
    </source>
</evidence>
<keyword evidence="6" id="KW-0229">DNA integration</keyword>
<dbReference type="GO" id="GO:0015074">
    <property type="term" value="P:DNA integration"/>
    <property type="evidence" value="ECO:0007669"/>
    <property type="project" value="UniProtKB-KW"/>
</dbReference>
<evidence type="ECO:0000256" key="6">
    <source>
        <dbReference type="ARBA" id="ARBA00022908"/>
    </source>
</evidence>
<proteinExistence type="predicted"/>
<dbReference type="GO" id="GO:0003887">
    <property type="term" value="F:DNA-directed DNA polymerase activity"/>
    <property type="evidence" value="ECO:0007669"/>
    <property type="project" value="UniProtKB-KW"/>
</dbReference>
<evidence type="ECO:0000256" key="1">
    <source>
        <dbReference type="ARBA" id="ARBA00022722"/>
    </source>
</evidence>
<dbReference type="GO" id="GO:0046872">
    <property type="term" value="F:metal ion binding"/>
    <property type="evidence" value="ECO:0007669"/>
    <property type="project" value="UniProtKB-KW"/>
</dbReference>
<feature type="region of interest" description="Disordered" evidence="11">
    <location>
        <begin position="178"/>
        <end position="201"/>
    </location>
</feature>
<dbReference type="InterPro" id="IPR013103">
    <property type="entry name" value="RVT_2"/>
</dbReference>
<dbReference type="OrthoDB" id="8048783at2759"/>
<dbReference type="GO" id="GO:0006310">
    <property type="term" value="P:DNA recombination"/>
    <property type="evidence" value="ECO:0007669"/>
    <property type="project" value="UniProtKB-KW"/>
</dbReference>
<dbReference type="AlphaFoldDB" id="A0A371GJZ3"/>
<dbReference type="PANTHER" id="PTHR42648:SF11">
    <property type="entry name" value="TRANSPOSON TY4-P GAG-POL POLYPROTEIN"/>
    <property type="match status" value="1"/>
</dbReference>
<feature type="domain" description="Integrase catalytic" evidence="12">
    <location>
        <begin position="103"/>
        <end position="201"/>
    </location>
</feature>
<keyword evidence="14" id="KW-1185">Reference proteome</keyword>
<dbReference type="Pfam" id="PF14223">
    <property type="entry name" value="Retrotran_gag_2"/>
    <property type="match status" value="1"/>
</dbReference>
<evidence type="ECO:0000256" key="11">
    <source>
        <dbReference type="SAM" id="MobiDB-lite"/>
    </source>
</evidence>
<keyword evidence="8" id="KW-0548">Nucleotidyltransferase</keyword>
<name>A0A371GJZ3_MUCPR</name>
<evidence type="ECO:0000256" key="10">
    <source>
        <dbReference type="ARBA" id="ARBA00023268"/>
    </source>
</evidence>
<dbReference type="InterPro" id="IPR012337">
    <property type="entry name" value="RNaseH-like_sf"/>
</dbReference>
<evidence type="ECO:0000256" key="8">
    <source>
        <dbReference type="ARBA" id="ARBA00022932"/>
    </source>
</evidence>